<evidence type="ECO:0000256" key="1">
    <source>
        <dbReference type="SAM" id="MobiDB-lite"/>
    </source>
</evidence>
<sequence>MLDLIVRGKSPRHEKERGNNEISQERMTDELCDANVENAVSPWMHSLLGKQSNSKQVRALKQQLEAQTMINETDYRKNAEQLDPTGERATEQKVNALLARQKEIIGLELNRVGVKQSMGVDDTSEEIETAQLAVLIQFACVSGSAALIQGDFVAIQRFFLTCHHAARMITGEAQRRREMTLVGKEFKGLLAKDGDALVF</sequence>
<feature type="region of interest" description="Disordered" evidence="1">
    <location>
        <begin position="1"/>
        <end position="24"/>
    </location>
</feature>
<accession>A0A5J4X8L1</accession>
<reference evidence="2 3" key="1">
    <citation type="submission" date="2019-03" db="EMBL/GenBank/DDBJ databases">
        <title>Single cell metagenomics reveals metabolic interactions within the superorganism composed of flagellate Streblomastix strix and complex community of Bacteroidetes bacteria on its surface.</title>
        <authorList>
            <person name="Treitli S.C."/>
            <person name="Kolisko M."/>
            <person name="Husnik F."/>
            <person name="Keeling P."/>
            <person name="Hampl V."/>
        </authorList>
    </citation>
    <scope>NUCLEOTIDE SEQUENCE [LARGE SCALE GENOMIC DNA]</scope>
    <source>
        <strain evidence="2">ST1C</strain>
    </source>
</reference>
<protein>
    <submittedName>
        <fullName evidence="2">Uncharacterized protein</fullName>
    </submittedName>
</protein>
<dbReference type="Proteomes" id="UP000324800">
    <property type="component" value="Unassembled WGS sequence"/>
</dbReference>
<evidence type="ECO:0000313" key="3">
    <source>
        <dbReference type="Proteomes" id="UP000324800"/>
    </source>
</evidence>
<comment type="caution">
    <text evidence="2">The sequence shown here is derived from an EMBL/GenBank/DDBJ whole genome shotgun (WGS) entry which is preliminary data.</text>
</comment>
<feature type="compositionally biased region" description="Basic and acidic residues" evidence="1">
    <location>
        <begin position="11"/>
        <end position="24"/>
    </location>
</feature>
<gene>
    <name evidence="2" type="ORF">EZS28_000890</name>
</gene>
<dbReference type="AlphaFoldDB" id="A0A5J4X8L1"/>
<evidence type="ECO:0000313" key="2">
    <source>
        <dbReference type="EMBL" id="KAA6403578.1"/>
    </source>
</evidence>
<proteinExistence type="predicted"/>
<organism evidence="2 3">
    <name type="scientific">Streblomastix strix</name>
    <dbReference type="NCBI Taxonomy" id="222440"/>
    <lineage>
        <taxon>Eukaryota</taxon>
        <taxon>Metamonada</taxon>
        <taxon>Preaxostyla</taxon>
        <taxon>Oxymonadida</taxon>
        <taxon>Streblomastigidae</taxon>
        <taxon>Streblomastix</taxon>
    </lineage>
</organism>
<name>A0A5J4X8L1_9EUKA</name>
<dbReference type="EMBL" id="SNRW01000084">
    <property type="protein sequence ID" value="KAA6403578.1"/>
    <property type="molecule type" value="Genomic_DNA"/>
</dbReference>